<sequence>MLALRRLNQAQRTSVFSSNTARFNVLGALVLLGVLGRLEADHLHIACRAQVRDHAVTVEVHGHRLGVNLAVAVEVNRLVGGLTLVQEASRAGAEAARLVQLRLVEHAVLGGGVAEVAATVSHGHTGEGVLVVHDAVVVGLVVDFVPAAVAQREVVAELVHEHCHADVAACLAPEVRADGDHKVTTAKVSDTGGVAVVVVVAPDHVVEGAFAGGVELTFGCLDAMERLEFAVECLVADFVAAAEVILGAAGVTGVQVDVHAVGAVGVAQGQVGVNLGDAVQLVFAGQQACHVVHLDEDVLVLGVCAQCGEVDVNFAVAVGVVALQFPGVGDAIAVDVGAVGVCRGGCDGAQAEHCEGGKRDACALQKCHVVFLSVW</sequence>
<reference evidence="1 2" key="2">
    <citation type="journal article" date="2010" name="J Osaka Dent Univ">
        <title>Isolation and identification of Rothia mucilaginosa from persistent apical periodontitis lesions.</title>
        <authorList>
            <person name="Yamane K."/>
            <person name="Yoshida M."/>
            <person name="Fujihira T."/>
            <person name="Baba T."/>
            <person name="Tsuji N."/>
            <person name="Hayashi H."/>
            <person name="Sugimori C."/>
            <person name="Yamanaka T."/>
            <person name="Mashimo C."/>
            <person name="Nambu T."/>
            <person name="Kawai H."/>
            <person name="Fukushima H."/>
        </authorList>
    </citation>
    <scope>NUCLEOTIDE SEQUENCE [LARGE SCALE GENOMIC DNA]</scope>
    <source>
        <strain evidence="1 2">DY-18</strain>
    </source>
</reference>
<reference evidence="2" key="1">
    <citation type="submission" date="2009-07" db="EMBL/GenBank/DDBJ databases">
        <title>Complete genome sequence of Rothia mucilaginosa DJ.</title>
        <authorList>
            <person name="Yamane K."/>
            <person name="Nambu T."/>
            <person name="Mashimo C."/>
            <person name="Sugimori C."/>
            <person name="Yamanaka T."/>
            <person name="Leung K."/>
            <person name="Fukushima H."/>
        </authorList>
    </citation>
    <scope>NUCLEOTIDE SEQUENCE [LARGE SCALE GENOMIC DNA]</scope>
    <source>
        <strain evidence="2">DY-18</strain>
    </source>
</reference>
<name>D2NPU9_ROTMD</name>
<dbReference type="EMBL" id="AP011540">
    <property type="protein sequence ID" value="BAI65667.1"/>
    <property type="molecule type" value="Genomic_DNA"/>
</dbReference>
<evidence type="ECO:0000313" key="2">
    <source>
        <dbReference type="Proteomes" id="UP000001883"/>
    </source>
</evidence>
<proteinExistence type="predicted"/>
<gene>
    <name evidence="1" type="ordered locus">RMDY18_18350</name>
</gene>
<dbReference type="Proteomes" id="UP000001883">
    <property type="component" value="Chromosome"/>
</dbReference>
<accession>D2NPU9</accession>
<evidence type="ECO:0000313" key="1">
    <source>
        <dbReference type="EMBL" id="BAI65667.1"/>
    </source>
</evidence>
<dbReference type="HOGENOM" id="CLU_737477_0_0_11"/>
<dbReference type="AlphaFoldDB" id="D2NPU9"/>
<organism evidence="1 2">
    <name type="scientific">Rothia mucilaginosa (strain DY-18)</name>
    <name type="common">Stomatococcus mucilaginosus</name>
    <dbReference type="NCBI Taxonomy" id="680646"/>
    <lineage>
        <taxon>Bacteria</taxon>
        <taxon>Bacillati</taxon>
        <taxon>Actinomycetota</taxon>
        <taxon>Actinomycetes</taxon>
        <taxon>Micrococcales</taxon>
        <taxon>Micrococcaceae</taxon>
        <taxon>Rothia</taxon>
    </lineage>
</organism>
<keyword evidence="2" id="KW-1185">Reference proteome</keyword>
<protein>
    <submittedName>
        <fullName evidence="1">Uncharacterized protein</fullName>
    </submittedName>
</protein>
<reference evidence="1 2" key="3">
    <citation type="journal article" date="2010" name="Sequencing">
        <title>Complete Genome Sequence of Rothia mucilaginosa DY-18: A Clinical Isolate with Dense Meshwork-Like Structures from a Persistent Apical Periodontitis Lesion.</title>
        <authorList>
            <person name="Yamane K."/>
            <person name="Nambu T."/>
            <person name="Yamanaka T."/>
            <person name="Mashimo C."/>
            <person name="Sugimori C."/>
            <person name="Leung K.-P."/>
            <person name="Fukushima H."/>
        </authorList>
    </citation>
    <scope>NUCLEOTIDE SEQUENCE [LARGE SCALE GENOMIC DNA]</scope>
    <source>
        <strain evidence="1 2">DY-18</strain>
    </source>
</reference>
<dbReference type="KEGG" id="rmu:RMDY18_18350"/>